<proteinExistence type="predicted"/>
<accession>A0A6G4XDA5</accession>
<organism evidence="2 3">
    <name type="scientific">Streptomyces mesophilus</name>
    <dbReference type="NCBI Taxonomy" id="1775132"/>
    <lineage>
        <taxon>Bacteria</taxon>
        <taxon>Bacillati</taxon>
        <taxon>Actinomycetota</taxon>
        <taxon>Actinomycetes</taxon>
        <taxon>Kitasatosporales</taxon>
        <taxon>Streptomycetaceae</taxon>
        <taxon>Streptomyces</taxon>
    </lineage>
</organism>
<evidence type="ECO:0000313" key="2">
    <source>
        <dbReference type="EMBL" id="NGO75529.1"/>
    </source>
</evidence>
<feature type="signal peptide" evidence="1">
    <location>
        <begin position="1"/>
        <end position="19"/>
    </location>
</feature>
<evidence type="ECO:0000256" key="1">
    <source>
        <dbReference type="SAM" id="SignalP"/>
    </source>
</evidence>
<reference evidence="2 3" key="1">
    <citation type="submission" date="2020-02" db="EMBL/GenBank/DDBJ databases">
        <title>Whole-genome analyses of novel actinobacteria.</title>
        <authorList>
            <person name="Sahin N."/>
            <person name="Tokatli A."/>
        </authorList>
    </citation>
    <scope>NUCLEOTIDE SEQUENCE [LARGE SCALE GENOMIC DNA]</scope>
    <source>
        <strain evidence="2 3">YC504</strain>
    </source>
</reference>
<gene>
    <name evidence="2" type="ORF">G6045_07530</name>
</gene>
<keyword evidence="3" id="KW-1185">Reference proteome</keyword>
<evidence type="ECO:0000313" key="3">
    <source>
        <dbReference type="Proteomes" id="UP000481109"/>
    </source>
</evidence>
<dbReference type="EMBL" id="JAAKZW010000015">
    <property type="protein sequence ID" value="NGO75529.1"/>
    <property type="molecule type" value="Genomic_DNA"/>
</dbReference>
<dbReference type="PROSITE" id="PS51257">
    <property type="entry name" value="PROKAR_LIPOPROTEIN"/>
    <property type="match status" value="1"/>
</dbReference>
<name>A0A6G4XDA5_9ACTN</name>
<dbReference type="RefSeq" id="WP_165331042.1">
    <property type="nucleotide sequence ID" value="NZ_JAAKZW010000015.1"/>
</dbReference>
<dbReference type="Proteomes" id="UP000481109">
    <property type="component" value="Unassembled WGS sequence"/>
</dbReference>
<sequence>MRTRQLLGALALVLTGALALGGCGEDNSVGTAPSGGGDPTSRAQQVADAWRGSDAARQWHEGFFPLEELAWLPQDAWHSGEDKMAYEEGRFTLQSELPDETSSGQISWESGDGKPLEVEVQSAQAVFERFGHTEQSGKEPRLTITGAKLDQQQVRTSRGPAYIPVWYFTIKGYDQPLIRAAVAPDVIAKAPIAPAPHQSDDLMPLQGLASMARDGRSLTVVAGHGACDDGPAVRALETGDNVVLTASVRGRDDGPCTSQLLTTEVTVKLKQPLGERVLLDALSGAPINLKTHRSAQ</sequence>
<keyword evidence="1" id="KW-0732">Signal</keyword>
<dbReference type="AlphaFoldDB" id="A0A6G4XDA5"/>
<comment type="caution">
    <text evidence="2">The sequence shown here is derived from an EMBL/GenBank/DDBJ whole genome shotgun (WGS) entry which is preliminary data.</text>
</comment>
<feature type="chain" id="PRO_5026203827" description="Lipoprotein" evidence="1">
    <location>
        <begin position="20"/>
        <end position="296"/>
    </location>
</feature>
<evidence type="ECO:0008006" key="4">
    <source>
        <dbReference type="Google" id="ProtNLM"/>
    </source>
</evidence>
<protein>
    <recommendedName>
        <fullName evidence="4">Lipoprotein</fullName>
    </recommendedName>
</protein>